<dbReference type="InterPro" id="IPR059182">
    <property type="entry name" value="Khc_C"/>
</dbReference>
<gene>
    <name evidence="13" type="ORF">GSOID_T00015585001</name>
</gene>
<protein>
    <recommendedName>
        <fullName evidence="10">Kinesin-like protein</fullName>
    </recommendedName>
</protein>
<evidence type="ECO:0000256" key="8">
    <source>
        <dbReference type="ARBA" id="ARBA00023212"/>
    </source>
</evidence>
<dbReference type="InterPro" id="IPR036961">
    <property type="entry name" value="Kinesin_motor_dom_sf"/>
</dbReference>
<dbReference type="Pfam" id="PF00225">
    <property type="entry name" value="Kinesin"/>
    <property type="match status" value="1"/>
</dbReference>
<dbReference type="PROSITE" id="PS00411">
    <property type="entry name" value="KINESIN_MOTOR_1"/>
    <property type="match status" value="1"/>
</dbReference>
<dbReference type="Proteomes" id="UP000001307">
    <property type="component" value="Unassembled WGS sequence"/>
</dbReference>
<dbReference type="GO" id="GO:0007018">
    <property type="term" value="P:microtubule-based movement"/>
    <property type="evidence" value="ECO:0007669"/>
    <property type="project" value="InterPro"/>
</dbReference>
<evidence type="ECO:0000256" key="7">
    <source>
        <dbReference type="ARBA" id="ARBA00023175"/>
    </source>
</evidence>
<evidence type="ECO:0000256" key="9">
    <source>
        <dbReference type="PROSITE-ProRule" id="PRU00283"/>
    </source>
</evidence>
<feature type="domain" description="Kinesin motor" evidence="12">
    <location>
        <begin position="14"/>
        <end position="333"/>
    </location>
</feature>
<dbReference type="InParanoid" id="E4XN34"/>
<evidence type="ECO:0000256" key="3">
    <source>
        <dbReference type="ARBA" id="ARBA00022701"/>
    </source>
</evidence>
<evidence type="ECO:0000313" key="13">
    <source>
        <dbReference type="EMBL" id="CBY25087.1"/>
    </source>
</evidence>
<dbReference type="SMART" id="SM00129">
    <property type="entry name" value="KISc"/>
    <property type="match status" value="1"/>
</dbReference>
<dbReference type="PANTHER" id="PTHR47968:SF36">
    <property type="entry name" value="KINESIN HEAVY CHAIN ISOFORM X1"/>
    <property type="match status" value="1"/>
</dbReference>
<organism evidence="13">
    <name type="scientific">Oikopleura dioica</name>
    <name type="common">Tunicate</name>
    <dbReference type="NCBI Taxonomy" id="34765"/>
    <lineage>
        <taxon>Eukaryota</taxon>
        <taxon>Metazoa</taxon>
        <taxon>Chordata</taxon>
        <taxon>Tunicata</taxon>
        <taxon>Appendicularia</taxon>
        <taxon>Copelata</taxon>
        <taxon>Oikopleuridae</taxon>
        <taxon>Oikopleura</taxon>
    </lineage>
</organism>
<evidence type="ECO:0000259" key="12">
    <source>
        <dbReference type="PROSITE" id="PS50067"/>
    </source>
</evidence>
<evidence type="ECO:0000256" key="2">
    <source>
        <dbReference type="ARBA" id="ARBA00022490"/>
    </source>
</evidence>
<dbReference type="GO" id="GO:0008017">
    <property type="term" value="F:microtubule binding"/>
    <property type="evidence" value="ECO:0007669"/>
    <property type="project" value="InterPro"/>
</dbReference>
<comment type="similarity">
    <text evidence="9 10">Belongs to the TRAFAC class myosin-kinesin ATPase superfamily. Kinesin family.</text>
</comment>
<evidence type="ECO:0000313" key="14">
    <source>
        <dbReference type="Proteomes" id="UP000001307"/>
    </source>
</evidence>
<evidence type="ECO:0000256" key="10">
    <source>
        <dbReference type="RuleBase" id="RU000394"/>
    </source>
</evidence>
<keyword evidence="3 10" id="KW-0493">Microtubule</keyword>
<dbReference type="PRINTS" id="PR00380">
    <property type="entry name" value="KINESINHEAVY"/>
</dbReference>
<keyword evidence="7 9" id="KW-0505">Motor protein</keyword>
<dbReference type="GO" id="GO:0005874">
    <property type="term" value="C:microtubule"/>
    <property type="evidence" value="ECO:0007669"/>
    <property type="project" value="UniProtKB-KW"/>
</dbReference>
<evidence type="ECO:0000256" key="11">
    <source>
        <dbReference type="SAM" id="Coils"/>
    </source>
</evidence>
<dbReference type="InterPro" id="IPR027640">
    <property type="entry name" value="Kinesin-like_fam"/>
</dbReference>
<feature type="coiled-coil region" evidence="11">
    <location>
        <begin position="600"/>
        <end position="662"/>
    </location>
</feature>
<feature type="coiled-coil region" evidence="11">
    <location>
        <begin position="442"/>
        <end position="483"/>
    </location>
</feature>
<dbReference type="InterPro" id="IPR027417">
    <property type="entry name" value="P-loop_NTPase"/>
</dbReference>
<proteinExistence type="inferred from homology"/>
<dbReference type="PROSITE" id="PS50067">
    <property type="entry name" value="KINESIN_MOTOR_2"/>
    <property type="match status" value="1"/>
</dbReference>
<dbReference type="EMBL" id="FN653081">
    <property type="protein sequence ID" value="CBY25087.1"/>
    <property type="molecule type" value="Genomic_DNA"/>
</dbReference>
<comment type="subcellular location">
    <subcellularLocation>
        <location evidence="1">Cytoplasm</location>
        <location evidence="1">Cytoskeleton</location>
    </subcellularLocation>
</comment>
<dbReference type="InterPro" id="IPR001752">
    <property type="entry name" value="Kinesin_motor_dom"/>
</dbReference>
<evidence type="ECO:0000256" key="4">
    <source>
        <dbReference type="ARBA" id="ARBA00022741"/>
    </source>
</evidence>
<keyword evidence="5 9" id="KW-0067">ATP-binding</keyword>
<dbReference type="OrthoDB" id="3176171at2759"/>
<keyword evidence="6 11" id="KW-0175">Coiled coil</keyword>
<dbReference type="AlphaFoldDB" id="E4XN34"/>
<feature type="binding site" evidence="9">
    <location>
        <begin position="91"/>
        <end position="98"/>
    </location>
    <ligand>
        <name>ATP</name>
        <dbReference type="ChEBI" id="CHEBI:30616"/>
    </ligand>
</feature>
<dbReference type="Gene3D" id="6.10.250.1590">
    <property type="match status" value="1"/>
</dbReference>
<dbReference type="PANTHER" id="PTHR47968">
    <property type="entry name" value="CENTROMERE PROTEIN E"/>
    <property type="match status" value="1"/>
</dbReference>
<keyword evidence="14" id="KW-1185">Reference proteome</keyword>
<dbReference type="GO" id="GO:0003777">
    <property type="term" value="F:microtubule motor activity"/>
    <property type="evidence" value="ECO:0007669"/>
    <property type="project" value="InterPro"/>
</dbReference>
<dbReference type="CDD" id="cd23649">
    <property type="entry name" value="Khc_CBD_cc"/>
    <property type="match status" value="1"/>
</dbReference>
<reference evidence="13" key="1">
    <citation type="journal article" date="2010" name="Science">
        <title>Plasticity of animal genome architecture unmasked by rapid evolution of a pelagic tunicate.</title>
        <authorList>
            <person name="Denoeud F."/>
            <person name="Henriet S."/>
            <person name="Mungpakdee S."/>
            <person name="Aury J.M."/>
            <person name="Da Silva C."/>
            <person name="Brinkmann H."/>
            <person name="Mikhaleva J."/>
            <person name="Olsen L.C."/>
            <person name="Jubin C."/>
            <person name="Canestro C."/>
            <person name="Bouquet J.M."/>
            <person name="Danks G."/>
            <person name="Poulain J."/>
            <person name="Campsteijn C."/>
            <person name="Adamski M."/>
            <person name="Cross I."/>
            <person name="Yadetie F."/>
            <person name="Muffato M."/>
            <person name="Louis A."/>
            <person name="Butcher S."/>
            <person name="Tsagkogeorga G."/>
            <person name="Konrad A."/>
            <person name="Singh S."/>
            <person name="Jensen M.F."/>
            <person name="Cong E.H."/>
            <person name="Eikeseth-Otteraa H."/>
            <person name="Noel B."/>
            <person name="Anthouard V."/>
            <person name="Porcel B.M."/>
            <person name="Kachouri-Lafond R."/>
            <person name="Nishino A."/>
            <person name="Ugolini M."/>
            <person name="Chourrout P."/>
            <person name="Nishida H."/>
            <person name="Aasland R."/>
            <person name="Huzurbazar S."/>
            <person name="Westhof E."/>
            <person name="Delsuc F."/>
            <person name="Lehrach H."/>
            <person name="Reinhardt R."/>
            <person name="Weissenbach J."/>
            <person name="Roy S.W."/>
            <person name="Artiguenave F."/>
            <person name="Postlethwait J.H."/>
            <person name="Manak J.R."/>
            <person name="Thompson E.M."/>
            <person name="Jaillon O."/>
            <person name="Du Pasquier L."/>
            <person name="Boudinot P."/>
            <person name="Liberles D.A."/>
            <person name="Volff J.N."/>
            <person name="Philippe H."/>
            <person name="Lenhard B."/>
            <person name="Roest Crollius H."/>
            <person name="Wincker P."/>
            <person name="Chourrout D."/>
        </authorList>
    </citation>
    <scope>NUCLEOTIDE SEQUENCE [LARGE SCALE GENOMIC DNA]</scope>
</reference>
<evidence type="ECO:0000256" key="5">
    <source>
        <dbReference type="ARBA" id="ARBA00022840"/>
    </source>
</evidence>
<dbReference type="InterPro" id="IPR019821">
    <property type="entry name" value="Kinesin_motor_CS"/>
</dbReference>
<dbReference type="CDD" id="cd01369">
    <property type="entry name" value="KISc_KHC_KIF5"/>
    <property type="match status" value="1"/>
</dbReference>
<keyword evidence="2" id="KW-0963">Cytoplasm</keyword>
<accession>E4XN34</accession>
<feature type="coiled-coil region" evidence="11">
    <location>
        <begin position="390"/>
        <end position="417"/>
    </location>
</feature>
<dbReference type="GO" id="GO:0005524">
    <property type="term" value="F:ATP binding"/>
    <property type="evidence" value="ECO:0007669"/>
    <property type="project" value="UniProtKB-UniRule"/>
</dbReference>
<dbReference type="SUPFAM" id="SSF52540">
    <property type="entry name" value="P-loop containing nucleoside triphosphate hydrolases"/>
    <property type="match status" value="1"/>
</dbReference>
<evidence type="ECO:0000256" key="6">
    <source>
        <dbReference type="ARBA" id="ARBA00023054"/>
    </source>
</evidence>
<sequence>MADTNGDKSDEKCAVKVYCRFRPLNSSEEERRDAFLPSFQSSSSVSFAGKTYTFDHLFDPEVEQSAVYESVASKLVDDVIKGQNGTVFAYGQTASGKTYTMEGSDVFQSSKSGIIPRVAHGLFQKIYEQPEHLEFIIKISYVEIYLDKIRDLLDPSRVNLPVQENRVGTSFVKGASERFVASPEEVLQIIEEGKSNRQVAVTNMNEHSSRSHSLFCVQVKQTSTFGGTTLNGKLYLVDLAGSEKVAKTGAEGQTLEEAKQINLSLSSLGNVICALADGKKSHIPYRDSKMTRILKDSLGGNCRTSIIICCSPAEYNKEETRSTLMFGVRAKTIENSVQTNIELTAEQWRVKYEKQTKKLEKLQKLIDSGSEIEERPDPEGANDNISVNEIDLHYEQITDLEKKIMILSEEKRLEEQAKMKALQEVQDVMRALEEVALSYDQKAEQASKTEQLQVQLEEAQLRSEKLSNELQTRRDDLDVFQEEVYSLASDIGNELMENSGEDETKDKRLLQEVFTHLRLQFLQQRSRINEYENFDQFRVETDRNIRASIDLRGVEEQVTKELNQLRGLRRSFLHDISRRLVSAKTNDFTNVISGPHPQKIKFLEANLEQLTSAHKALVRENYELKSQTPRLEARLNATLNRCKKLEQTLKQQKEQINKSSMIISSKPKVVKPICGGNKCH</sequence>
<evidence type="ECO:0000256" key="1">
    <source>
        <dbReference type="ARBA" id="ARBA00004245"/>
    </source>
</evidence>
<name>E4XN34_OIKDI</name>
<keyword evidence="4 9" id="KW-0547">Nucleotide-binding</keyword>
<keyword evidence="8" id="KW-0206">Cytoskeleton</keyword>
<dbReference type="Gene3D" id="3.40.850.10">
    <property type="entry name" value="Kinesin motor domain"/>
    <property type="match status" value="1"/>
</dbReference>